<keyword evidence="2" id="KW-1133">Transmembrane helix</keyword>
<feature type="compositionally biased region" description="Low complexity" evidence="1">
    <location>
        <begin position="103"/>
        <end position="113"/>
    </location>
</feature>
<dbReference type="AlphaFoldDB" id="A0A7W9HQJ0"/>
<evidence type="ECO:0000313" key="4">
    <source>
        <dbReference type="Proteomes" id="UP000552097"/>
    </source>
</evidence>
<protein>
    <submittedName>
        <fullName evidence="3">Uncharacterized protein</fullName>
    </submittedName>
</protein>
<accession>A0A7W9HQJ0</accession>
<proteinExistence type="predicted"/>
<feature type="compositionally biased region" description="Low complexity" evidence="1">
    <location>
        <begin position="42"/>
        <end position="53"/>
    </location>
</feature>
<reference evidence="3 4" key="1">
    <citation type="submission" date="2020-08" db="EMBL/GenBank/DDBJ databases">
        <title>Sequencing the genomes of 1000 actinobacteria strains.</title>
        <authorList>
            <person name="Klenk H.-P."/>
        </authorList>
    </citation>
    <scope>NUCLEOTIDE SEQUENCE [LARGE SCALE GENOMIC DNA]</scope>
    <source>
        <strain evidence="3 4">DSM 45486</strain>
    </source>
</reference>
<evidence type="ECO:0000256" key="1">
    <source>
        <dbReference type="SAM" id="MobiDB-lite"/>
    </source>
</evidence>
<keyword evidence="4" id="KW-1185">Reference proteome</keyword>
<feature type="compositionally biased region" description="Basic and acidic residues" evidence="1">
    <location>
        <begin position="81"/>
        <end position="102"/>
    </location>
</feature>
<gene>
    <name evidence="3" type="ORF">F4560_006099</name>
</gene>
<evidence type="ECO:0000256" key="2">
    <source>
        <dbReference type="SAM" id="Phobius"/>
    </source>
</evidence>
<feature type="compositionally biased region" description="Pro residues" evidence="1">
    <location>
        <begin position="54"/>
        <end position="75"/>
    </location>
</feature>
<feature type="region of interest" description="Disordered" evidence="1">
    <location>
        <begin position="1"/>
        <end position="127"/>
    </location>
</feature>
<keyword evidence="2" id="KW-0812">Transmembrane</keyword>
<dbReference type="RefSeq" id="WP_184925790.1">
    <property type="nucleotide sequence ID" value="NZ_JACHMO010000001.1"/>
</dbReference>
<name>A0A7W9HQJ0_9PSEU</name>
<feature type="compositionally biased region" description="Basic and acidic residues" evidence="1">
    <location>
        <begin position="10"/>
        <end position="38"/>
    </location>
</feature>
<comment type="caution">
    <text evidence="3">The sequence shown here is derived from an EMBL/GenBank/DDBJ whole genome shotgun (WGS) entry which is preliminary data.</text>
</comment>
<dbReference type="EMBL" id="JACHMO010000001">
    <property type="protein sequence ID" value="MBB5806331.1"/>
    <property type="molecule type" value="Genomic_DNA"/>
</dbReference>
<feature type="transmembrane region" description="Helical" evidence="2">
    <location>
        <begin position="180"/>
        <end position="199"/>
    </location>
</feature>
<sequence>MTGAVGRGQESPERDSSERDSSARESAEQVNPERRGPEQDAPDPAAPEQDAPAPAAPEPAAPEPAAPEPAAPEPAGPEYANSERGDLARPGPEQEGREHEKLTGVTAATVGTDTDTETEQETGEPTLHQPKRALIAVGEVVLVALLVPAAVWCWNRGVVHYSFPVPDQPPLESTRFKGNWIGGSVGLVTVAGVLLLDAIRQTVLAVRTRGRKQVEEPDV</sequence>
<keyword evidence="2" id="KW-0472">Membrane</keyword>
<evidence type="ECO:0000313" key="3">
    <source>
        <dbReference type="EMBL" id="MBB5806331.1"/>
    </source>
</evidence>
<organism evidence="3 4">
    <name type="scientific">Saccharothrix ecbatanensis</name>
    <dbReference type="NCBI Taxonomy" id="1105145"/>
    <lineage>
        <taxon>Bacteria</taxon>
        <taxon>Bacillati</taxon>
        <taxon>Actinomycetota</taxon>
        <taxon>Actinomycetes</taxon>
        <taxon>Pseudonocardiales</taxon>
        <taxon>Pseudonocardiaceae</taxon>
        <taxon>Saccharothrix</taxon>
    </lineage>
</organism>
<dbReference type="Proteomes" id="UP000552097">
    <property type="component" value="Unassembled WGS sequence"/>
</dbReference>
<feature type="transmembrane region" description="Helical" evidence="2">
    <location>
        <begin position="133"/>
        <end position="152"/>
    </location>
</feature>